<dbReference type="InterPro" id="IPR006212">
    <property type="entry name" value="Furin_repeat"/>
</dbReference>
<dbReference type="VEuPathDB" id="TrichDB:TVAGG3_0753660"/>
<evidence type="ECO:0008006" key="4">
    <source>
        <dbReference type="Google" id="ProtNLM"/>
    </source>
</evidence>
<proteinExistence type="predicted"/>
<dbReference type="Gene3D" id="2.10.220.10">
    <property type="entry name" value="Hormone Receptor, Insulin-like Growth Factor Receptor 1, Chain A, domain 2"/>
    <property type="match status" value="1"/>
</dbReference>
<dbReference type="InParanoid" id="A2FP31"/>
<reference evidence="2" key="2">
    <citation type="journal article" date="2007" name="Science">
        <title>Draft genome sequence of the sexually transmitted pathogen Trichomonas vaginalis.</title>
        <authorList>
            <person name="Carlton J.M."/>
            <person name="Hirt R.P."/>
            <person name="Silva J.C."/>
            <person name="Delcher A.L."/>
            <person name="Schatz M."/>
            <person name="Zhao Q."/>
            <person name="Wortman J.R."/>
            <person name="Bidwell S.L."/>
            <person name="Alsmark U.C.M."/>
            <person name="Besteiro S."/>
            <person name="Sicheritz-Ponten T."/>
            <person name="Noel C.J."/>
            <person name="Dacks J.B."/>
            <person name="Foster P.G."/>
            <person name="Simillion C."/>
            <person name="Van de Peer Y."/>
            <person name="Miranda-Saavedra D."/>
            <person name="Barton G.J."/>
            <person name="Westrop G.D."/>
            <person name="Mueller S."/>
            <person name="Dessi D."/>
            <person name="Fiori P.L."/>
            <person name="Ren Q."/>
            <person name="Paulsen I."/>
            <person name="Zhang H."/>
            <person name="Bastida-Corcuera F.D."/>
            <person name="Simoes-Barbosa A."/>
            <person name="Brown M.T."/>
            <person name="Hayes R.D."/>
            <person name="Mukherjee M."/>
            <person name="Okumura C.Y."/>
            <person name="Schneider R."/>
            <person name="Smith A.J."/>
            <person name="Vanacova S."/>
            <person name="Villalvazo M."/>
            <person name="Haas B.J."/>
            <person name="Pertea M."/>
            <person name="Feldblyum T.V."/>
            <person name="Utterback T.R."/>
            <person name="Shu C.L."/>
            <person name="Osoegawa K."/>
            <person name="de Jong P.J."/>
            <person name="Hrdy I."/>
            <person name="Horvathova L."/>
            <person name="Zubacova Z."/>
            <person name="Dolezal P."/>
            <person name="Malik S.B."/>
            <person name="Logsdon J.M. Jr."/>
            <person name="Henze K."/>
            <person name="Gupta A."/>
            <person name="Wang C.C."/>
            <person name="Dunne R.L."/>
            <person name="Upcroft J.A."/>
            <person name="Upcroft P."/>
            <person name="White O."/>
            <person name="Salzberg S.L."/>
            <person name="Tang P."/>
            <person name="Chiu C.-H."/>
            <person name="Lee Y.-S."/>
            <person name="Embley T.M."/>
            <person name="Coombs G.H."/>
            <person name="Mottram J.C."/>
            <person name="Tachezy J."/>
            <person name="Fraser-Liggett C.M."/>
            <person name="Johnson P.J."/>
        </authorList>
    </citation>
    <scope>NUCLEOTIDE SEQUENCE [LARGE SCALE GENOMIC DNA]</scope>
    <source>
        <strain evidence="2">G3</strain>
    </source>
</reference>
<dbReference type="CDD" id="cd00064">
    <property type="entry name" value="FU"/>
    <property type="match status" value="1"/>
</dbReference>
<dbReference type="AlphaFoldDB" id="A2FP31"/>
<evidence type="ECO:0000313" key="2">
    <source>
        <dbReference type="EMBL" id="EAX93334.1"/>
    </source>
</evidence>
<gene>
    <name evidence="2" type="ORF">TVAG_181270</name>
</gene>
<dbReference type="VEuPathDB" id="TrichDB:TVAG_181270"/>
<dbReference type="Proteomes" id="UP000001542">
    <property type="component" value="Unassembled WGS sequence"/>
</dbReference>
<dbReference type="OrthoDB" id="300641at2759"/>
<dbReference type="EMBL" id="DS113918">
    <property type="protein sequence ID" value="EAX93334.1"/>
    <property type="molecule type" value="Genomic_DNA"/>
</dbReference>
<reference evidence="2" key="1">
    <citation type="submission" date="2006-10" db="EMBL/GenBank/DDBJ databases">
        <authorList>
            <person name="Amadeo P."/>
            <person name="Zhao Q."/>
            <person name="Wortman J."/>
            <person name="Fraser-Liggett C."/>
            <person name="Carlton J."/>
        </authorList>
    </citation>
    <scope>NUCLEOTIDE SEQUENCE</scope>
    <source>
        <strain evidence="2">G3</strain>
    </source>
</reference>
<organism evidence="2 3">
    <name type="scientific">Trichomonas vaginalis (strain ATCC PRA-98 / G3)</name>
    <dbReference type="NCBI Taxonomy" id="412133"/>
    <lineage>
        <taxon>Eukaryota</taxon>
        <taxon>Metamonada</taxon>
        <taxon>Parabasalia</taxon>
        <taxon>Trichomonadida</taxon>
        <taxon>Trichomonadidae</taxon>
        <taxon>Trichomonas</taxon>
    </lineage>
</organism>
<dbReference type="RefSeq" id="XP_001306264.1">
    <property type="nucleotide sequence ID" value="XM_001306263.1"/>
</dbReference>
<evidence type="ECO:0000256" key="1">
    <source>
        <dbReference type="SAM" id="MobiDB-lite"/>
    </source>
</evidence>
<keyword evidence="3" id="KW-1185">Reference proteome</keyword>
<name>A2FP31_TRIV3</name>
<dbReference type="KEGG" id="tva:4751052"/>
<dbReference type="SUPFAM" id="SSF57184">
    <property type="entry name" value="Growth factor receptor domain"/>
    <property type="match status" value="1"/>
</dbReference>
<feature type="region of interest" description="Disordered" evidence="1">
    <location>
        <begin position="54"/>
        <end position="74"/>
    </location>
</feature>
<sequence>MSSFFSRNNRASGGKGSYISAVIYNDNKDNQFRLLVGGKGTDFVANSANGFHSNSGSFPDGGDSGDSSYDLGKSGSAGGGGSSSVIFNNILILSAAGGSGASGSYKGAPGGDLQHAYKYEYDPGVKAYLLKPTDISWKLQCEKSSTERYTKFPPSGFGGGNPCGDRGEPVDAIGDTYKSVSTSGRSFYNPTFMRLIRVLTGSRNGKTIESGYIKISNYCSDKNCYNCYENRTNCTLCKERYSPNSEGKCECTGAIQDEICQEQCNSGYFPDESKTCQKCPNHCKTCNSLSNCTKCDKGYHLSSGNCNYLASQPYDIYQISNFNRKLIETREINNFFINSIFYLLSNFSIFR</sequence>
<evidence type="ECO:0000313" key="3">
    <source>
        <dbReference type="Proteomes" id="UP000001542"/>
    </source>
</evidence>
<accession>A2FP31</accession>
<dbReference type="STRING" id="5722.A2FP31"/>
<dbReference type="InterPro" id="IPR009030">
    <property type="entry name" value="Growth_fac_rcpt_cys_sf"/>
</dbReference>
<protein>
    <recommendedName>
        <fullName evidence="4">TNFR-Cys domain-containing protein</fullName>
    </recommendedName>
</protein>